<name>A0A139WB32_TRICA</name>
<gene>
    <name evidence="13" type="primary">AUGUSTUS-3.0.2_31358</name>
    <name evidence="13" type="ORF">TcasGA2_TC031358</name>
</gene>
<dbReference type="PROSITE" id="PS00237">
    <property type="entry name" value="G_PROTEIN_RECEP_F1_1"/>
    <property type="match status" value="1"/>
</dbReference>
<sequence length="326" mass="38168">MNNFTEHSFTSFFYNHKEGVGGDQFILPMWRQIFWSMLYGGLVIVATGGNLIVIWIIFSQKWMLTVTDYFLLNLSVADTILSTLNFMATVALCASVLSLMCISFDRYMVIITPLKKRISRGLTVLLAMTTWFLGIIMGSPFLMFFNTYKVHNKEGEETVICYSIWPDGKTNDSIIEHLYNVGFFFLAYVVPVGSMTYTYGKIGIKLWGSQTIGECTERQMQIIRSKKQAVKMMMVIVIVFAVCWLPYHLYFIVTAYFPQITNFAYIRETYLIIYWLAMSNSMFNPMIYCWMYTRFRRGFKQFFSSLRIRVSRSAKYRHTMRRRSSV</sequence>
<keyword evidence="7 11" id="KW-0472">Membrane</keyword>
<keyword evidence="4 10" id="KW-0812">Transmembrane</keyword>
<feature type="transmembrane region" description="Helical" evidence="11">
    <location>
        <begin position="178"/>
        <end position="199"/>
    </location>
</feature>
<dbReference type="InterPro" id="IPR017452">
    <property type="entry name" value="GPCR_Rhodpsn_7TM"/>
</dbReference>
<dbReference type="GO" id="GO:0004995">
    <property type="term" value="F:tachykinin receptor activity"/>
    <property type="evidence" value="ECO:0000318"/>
    <property type="project" value="GO_Central"/>
</dbReference>
<keyword evidence="9 10" id="KW-0807">Transducer</keyword>
<dbReference type="InterPro" id="IPR001681">
    <property type="entry name" value="Neurokn_rcpt"/>
</dbReference>
<protein>
    <submittedName>
        <fullName evidence="13">Tachykinin-like peptides receptor 99D</fullName>
    </submittedName>
</protein>
<dbReference type="FunCoup" id="A0A139WB32">
    <property type="interactions" value="151"/>
</dbReference>
<evidence type="ECO:0000256" key="2">
    <source>
        <dbReference type="ARBA" id="ARBA00010663"/>
    </source>
</evidence>
<evidence type="ECO:0000256" key="10">
    <source>
        <dbReference type="RuleBase" id="RU000688"/>
    </source>
</evidence>
<feature type="transmembrane region" description="Helical" evidence="11">
    <location>
        <begin position="122"/>
        <end position="145"/>
    </location>
</feature>
<dbReference type="STRING" id="7070.A0A139WB32"/>
<feature type="transmembrane region" description="Helical" evidence="11">
    <location>
        <begin position="37"/>
        <end position="59"/>
    </location>
</feature>
<proteinExistence type="inferred from homology"/>
<keyword evidence="5 11" id="KW-1133">Transmembrane helix</keyword>
<dbReference type="Proteomes" id="UP000007266">
    <property type="component" value="Linkage group 10"/>
</dbReference>
<evidence type="ECO:0000259" key="12">
    <source>
        <dbReference type="PROSITE" id="PS50262"/>
    </source>
</evidence>
<evidence type="ECO:0000313" key="13">
    <source>
        <dbReference type="EMBL" id="KYB25112.1"/>
    </source>
</evidence>
<reference evidence="13 14" key="2">
    <citation type="journal article" date="2010" name="Nucleic Acids Res.">
        <title>BeetleBase in 2010: revisions to provide comprehensive genomic information for Tribolium castaneum.</title>
        <authorList>
            <person name="Kim H.S."/>
            <person name="Murphy T."/>
            <person name="Xia J."/>
            <person name="Caragea D."/>
            <person name="Park Y."/>
            <person name="Beeman R.W."/>
            <person name="Lorenzen M.D."/>
            <person name="Butcher S."/>
            <person name="Manak J.R."/>
            <person name="Brown S.J."/>
        </authorList>
    </citation>
    <scope>GENOME REANNOTATION</scope>
    <source>
        <strain evidence="13 14">Georgia GA2</strain>
    </source>
</reference>
<evidence type="ECO:0000313" key="14">
    <source>
        <dbReference type="Proteomes" id="UP000007266"/>
    </source>
</evidence>
<evidence type="ECO:0000256" key="8">
    <source>
        <dbReference type="ARBA" id="ARBA00023170"/>
    </source>
</evidence>
<keyword evidence="3" id="KW-1003">Cell membrane</keyword>
<feature type="transmembrane region" description="Helical" evidence="11">
    <location>
        <begin position="229"/>
        <end position="252"/>
    </location>
</feature>
<dbReference type="GO" id="GO:0007218">
    <property type="term" value="P:neuropeptide signaling pathway"/>
    <property type="evidence" value="ECO:0000318"/>
    <property type="project" value="GO_Central"/>
</dbReference>
<evidence type="ECO:0000256" key="7">
    <source>
        <dbReference type="ARBA" id="ARBA00023136"/>
    </source>
</evidence>
<comment type="similarity">
    <text evidence="2 10">Belongs to the G-protein coupled receptor 1 family.</text>
</comment>
<feature type="domain" description="G-protein coupled receptors family 1 profile" evidence="12">
    <location>
        <begin position="49"/>
        <end position="288"/>
    </location>
</feature>
<dbReference type="AlphaFoldDB" id="A0A139WB32"/>
<dbReference type="PANTHER" id="PTHR46925">
    <property type="entry name" value="G-PROTEIN COUPLED RECEPTOR TKR-1-RELATED"/>
    <property type="match status" value="1"/>
</dbReference>
<keyword evidence="8 10" id="KW-0675">Receptor</keyword>
<evidence type="ECO:0000256" key="4">
    <source>
        <dbReference type="ARBA" id="ARBA00022692"/>
    </source>
</evidence>
<dbReference type="GO" id="GO:0005886">
    <property type="term" value="C:plasma membrane"/>
    <property type="evidence" value="ECO:0000318"/>
    <property type="project" value="GO_Central"/>
</dbReference>
<evidence type="ECO:0000256" key="9">
    <source>
        <dbReference type="ARBA" id="ARBA00023224"/>
    </source>
</evidence>
<evidence type="ECO:0000256" key="6">
    <source>
        <dbReference type="ARBA" id="ARBA00023040"/>
    </source>
</evidence>
<feature type="transmembrane region" description="Helical" evidence="11">
    <location>
        <begin position="79"/>
        <end position="102"/>
    </location>
</feature>
<dbReference type="PROSITE" id="PS50262">
    <property type="entry name" value="G_PROTEIN_RECEP_F1_2"/>
    <property type="match status" value="1"/>
</dbReference>
<evidence type="ECO:0000256" key="5">
    <source>
        <dbReference type="ARBA" id="ARBA00022989"/>
    </source>
</evidence>
<evidence type="ECO:0000256" key="11">
    <source>
        <dbReference type="SAM" id="Phobius"/>
    </source>
</evidence>
<feature type="transmembrane region" description="Helical" evidence="11">
    <location>
        <begin position="272"/>
        <end position="291"/>
    </location>
</feature>
<organism evidence="13 14">
    <name type="scientific">Tribolium castaneum</name>
    <name type="common">Red flour beetle</name>
    <dbReference type="NCBI Taxonomy" id="7070"/>
    <lineage>
        <taxon>Eukaryota</taxon>
        <taxon>Metazoa</taxon>
        <taxon>Ecdysozoa</taxon>
        <taxon>Arthropoda</taxon>
        <taxon>Hexapoda</taxon>
        <taxon>Insecta</taxon>
        <taxon>Pterygota</taxon>
        <taxon>Neoptera</taxon>
        <taxon>Endopterygota</taxon>
        <taxon>Coleoptera</taxon>
        <taxon>Polyphaga</taxon>
        <taxon>Cucujiformia</taxon>
        <taxon>Tenebrionidae</taxon>
        <taxon>Tenebrionidae incertae sedis</taxon>
        <taxon>Tribolium</taxon>
    </lineage>
</organism>
<dbReference type="InterPro" id="IPR000276">
    <property type="entry name" value="GPCR_Rhodpsn"/>
</dbReference>
<accession>A0A139WB32</accession>
<dbReference type="Pfam" id="PF00001">
    <property type="entry name" value="7tm_1"/>
    <property type="match status" value="1"/>
</dbReference>
<reference evidence="13 14" key="1">
    <citation type="journal article" date="2008" name="Nature">
        <title>The genome of the model beetle and pest Tribolium castaneum.</title>
        <authorList>
            <consortium name="Tribolium Genome Sequencing Consortium"/>
            <person name="Richards S."/>
            <person name="Gibbs R.A."/>
            <person name="Weinstock G.M."/>
            <person name="Brown S.J."/>
            <person name="Denell R."/>
            <person name="Beeman R.W."/>
            <person name="Gibbs R."/>
            <person name="Beeman R.W."/>
            <person name="Brown S.J."/>
            <person name="Bucher G."/>
            <person name="Friedrich M."/>
            <person name="Grimmelikhuijzen C.J."/>
            <person name="Klingler M."/>
            <person name="Lorenzen M."/>
            <person name="Richards S."/>
            <person name="Roth S."/>
            <person name="Schroder R."/>
            <person name="Tautz D."/>
            <person name="Zdobnov E.M."/>
            <person name="Muzny D."/>
            <person name="Gibbs R.A."/>
            <person name="Weinstock G.M."/>
            <person name="Attaway T."/>
            <person name="Bell S."/>
            <person name="Buhay C.J."/>
            <person name="Chandrabose M.N."/>
            <person name="Chavez D."/>
            <person name="Clerk-Blankenburg K.P."/>
            <person name="Cree A."/>
            <person name="Dao M."/>
            <person name="Davis C."/>
            <person name="Chacko J."/>
            <person name="Dinh H."/>
            <person name="Dugan-Rocha S."/>
            <person name="Fowler G."/>
            <person name="Garner T.T."/>
            <person name="Garnes J."/>
            <person name="Gnirke A."/>
            <person name="Hawes A."/>
            <person name="Hernandez J."/>
            <person name="Hines S."/>
            <person name="Holder M."/>
            <person name="Hume J."/>
            <person name="Jhangiani S.N."/>
            <person name="Joshi V."/>
            <person name="Khan Z.M."/>
            <person name="Jackson L."/>
            <person name="Kovar C."/>
            <person name="Kowis A."/>
            <person name="Lee S."/>
            <person name="Lewis L.R."/>
            <person name="Margolis J."/>
            <person name="Morgan M."/>
            <person name="Nazareth L.V."/>
            <person name="Nguyen N."/>
            <person name="Okwuonu G."/>
            <person name="Parker D."/>
            <person name="Richards S."/>
            <person name="Ruiz S.J."/>
            <person name="Santibanez J."/>
            <person name="Savard J."/>
            <person name="Scherer S.E."/>
            <person name="Schneider B."/>
            <person name="Sodergren E."/>
            <person name="Tautz D."/>
            <person name="Vattahil S."/>
            <person name="Villasana D."/>
            <person name="White C.S."/>
            <person name="Wright R."/>
            <person name="Park Y."/>
            <person name="Beeman R.W."/>
            <person name="Lord J."/>
            <person name="Oppert B."/>
            <person name="Lorenzen M."/>
            <person name="Brown S."/>
            <person name="Wang L."/>
            <person name="Savard J."/>
            <person name="Tautz D."/>
            <person name="Richards S."/>
            <person name="Weinstock G."/>
            <person name="Gibbs R.A."/>
            <person name="Liu Y."/>
            <person name="Worley K."/>
            <person name="Weinstock G."/>
            <person name="Elsik C.G."/>
            <person name="Reese J.T."/>
            <person name="Elhaik E."/>
            <person name="Landan G."/>
            <person name="Graur D."/>
            <person name="Arensburger P."/>
            <person name="Atkinson P."/>
            <person name="Beeman R.W."/>
            <person name="Beidler J."/>
            <person name="Brown S.J."/>
            <person name="Demuth J.P."/>
            <person name="Drury D.W."/>
            <person name="Du Y.Z."/>
            <person name="Fujiwara H."/>
            <person name="Lorenzen M."/>
            <person name="Maselli V."/>
            <person name="Osanai M."/>
            <person name="Park Y."/>
            <person name="Robertson H.M."/>
            <person name="Tu Z."/>
            <person name="Wang J.J."/>
            <person name="Wang S."/>
            <person name="Richards S."/>
            <person name="Song H."/>
            <person name="Zhang L."/>
            <person name="Sodergren E."/>
            <person name="Werner D."/>
            <person name="Stanke M."/>
            <person name="Morgenstern B."/>
            <person name="Solovyev V."/>
            <person name="Kosarev P."/>
            <person name="Brown G."/>
            <person name="Chen H.C."/>
            <person name="Ermolaeva O."/>
            <person name="Hlavina W."/>
            <person name="Kapustin Y."/>
            <person name="Kiryutin B."/>
            <person name="Kitts P."/>
            <person name="Maglott D."/>
            <person name="Pruitt K."/>
            <person name="Sapojnikov V."/>
            <person name="Souvorov A."/>
            <person name="Mackey A.J."/>
            <person name="Waterhouse R.M."/>
            <person name="Wyder S."/>
            <person name="Zdobnov E.M."/>
            <person name="Zdobnov E.M."/>
            <person name="Wyder S."/>
            <person name="Kriventseva E.V."/>
            <person name="Kadowaki T."/>
            <person name="Bork P."/>
            <person name="Aranda M."/>
            <person name="Bao R."/>
            <person name="Beermann A."/>
            <person name="Berns N."/>
            <person name="Bolognesi R."/>
            <person name="Bonneton F."/>
            <person name="Bopp D."/>
            <person name="Brown S.J."/>
            <person name="Bucher G."/>
            <person name="Butts T."/>
            <person name="Chaumot A."/>
            <person name="Denell R.E."/>
            <person name="Ferrier D.E."/>
            <person name="Friedrich M."/>
            <person name="Gordon C.M."/>
            <person name="Jindra M."/>
            <person name="Klingler M."/>
            <person name="Lan Q."/>
            <person name="Lattorff H.M."/>
            <person name="Laudet V."/>
            <person name="von Levetsow C."/>
            <person name="Liu Z."/>
            <person name="Lutz R."/>
            <person name="Lynch J.A."/>
            <person name="da Fonseca R.N."/>
            <person name="Posnien N."/>
            <person name="Reuter R."/>
            <person name="Roth S."/>
            <person name="Savard J."/>
            <person name="Schinko J.B."/>
            <person name="Schmitt C."/>
            <person name="Schoppmeier M."/>
            <person name="Schroder R."/>
            <person name="Shippy T.D."/>
            <person name="Simonnet F."/>
            <person name="Marques-Souza H."/>
            <person name="Tautz D."/>
            <person name="Tomoyasu Y."/>
            <person name="Trauner J."/>
            <person name="Van der Zee M."/>
            <person name="Vervoort M."/>
            <person name="Wittkopp N."/>
            <person name="Wimmer E.A."/>
            <person name="Yang X."/>
            <person name="Jones A.K."/>
            <person name="Sattelle D.B."/>
            <person name="Ebert P.R."/>
            <person name="Nelson D."/>
            <person name="Scott J.G."/>
            <person name="Beeman R.W."/>
            <person name="Muthukrishnan S."/>
            <person name="Kramer K.J."/>
            <person name="Arakane Y."/>
            <person name="Beeman R.W."/>
            <person name="Zhu Q."/>
            <person name="Hogenkamp D."/>
            <person name="Dixit R."/>
            <person name="Oppert B."/>
            <person name="Jiang H."/>
            <person name="Zou Z."/>
            <person name="Marshall J."/>
            <person name="Elpidina E."/>
            <person name="Vinokurov K."/>
            <person name="Oppert C."/>
            <person name="Zou Z."/>
            <person name="Evans J."/>
            <person name="Lu Z."/>
            <person name="Zhao P."/>
            <person name="Sumathipala N."/>
            <person name="Altincicek B."/>
            <person name="Vilcinskas A."/>
            <person name="Williams M."/>
            <person name="Hultmark D."/>
            <person name="Hetru C."/>
            <person name="Jiang H."/>
            <person name="Grimmelikhuijzen C.J."/>
            <person name="Hauser F."/>
            <person name="Cazzamali G."/>
            <person name="Williamson M."/>
            <person name="Park Y."/>
            <person name="Li B."/>
            <person name="Tanaka Y."/>
            <person name="Predel R."/>
            <person name="Neupert S."/>
            <person name="Schachtner J."/>
            <person name="Verleyen P."/>
            <person name="Raible F."/>
            <person name="Bork P."/>
            <person name="Friedrich M."/>
            <person name="Walden K.K."/>
            <person name="Robertson H.M."/>
            <person name="Angeli S."/>
            <person name="Foret S."/>
            <person name="Bucher G."/>
            <person name="Schuetz S."/>
            <person name="Maleszka R."/>
            <person name="Wimmer E.A."/>
            <person name="Beeman R.W."/>
            <person name="Lorenzen M."/>
            <person name="Tomoyasu Y."/>
            <person name="Miller S.C."/>
            <person name="Grossmann D."/>
            <person name="Bucher G."/>
        </authorList>
    </citation>
    <scope>NUCLEOTIDE SEQUENCE [LARGE SCALE GENOMIC DNA]</scope>
    <source>
        <strain evidence="13 14">Georgia GA2</strain>
    </source>
</reference>
<comment type="subcellular location">
    <subcellularLocation>
        <location evidence="1">Cell membrane</location>
        <topology evidence="1">Multi-pass membrane protein</topology>
    </subcellularLocation>
</comment>
<dbReference type="PANTHER" id="PTHR46925:SF2">
    <property type="entry name" value="G-PROTEIN COUPLED RECEPTOR TKR-1-RELATED"/>
    <property type="match status" value="1"/>
</dbReference>
<evidence type="ECO:0000256" key="3">
    <source>
        <dbReference type="ARBA" id="ARBA00022475"/>
    </source>
</evidence>
<dbReference type="PRINTS" id="PR00237">
    <property type="entry name" value="GPCRRHODOPSN"/>
</dbReference>
<dbReference type="EMBL" id="KQ971377">
    <property type="protein sequence ID" value="KYB25112.1"/>
    <property type="molecule type" value="Genomic_DNA"/>
</dbReference>
<dbReference type="PRINTS" id="PR00244">
    <property type="entry name" value="NEUROKININR"/>
</dbReference>
<dbReference type="InParanoid" id="A0A139WB32"/>
<dbReference type="OMA" id="HLSKWKY"/>
<keyword evidence="14" id="KW-1185">Reference proteome</keyword>
<evidence type="ECO:0000256" key="1">
    <source>
        <dbReference type="ARBA" id="ARBA00004651"/>
    </source>
</evidence>
<dbReference type="Gene3D" id="1.20.1070.10">
    <property type="entry name" value="Rhodopsin 7-helix transmembrane proteins"/>
    <property type="match status" value="1"/>
</dbReference>
<dbReference type="SUPFAM" id="SSF81321">
    <property type="entry name" value="Family A G protein-coupled receptor-like"/>
    <property type="match status" value="1"/>
</dbReference>
<keyword evidence="6 10" id="KW-0297">G-protein coupled receptor</keyword>